<dbReference type="CDD" id="cd07040">
    <property type="entry name" value="HP"/>
    <property type="match status" value="1"/>
</dbReference>
<dbReference type="RefSeq" id="WP_145275801.1">
    <property type="nucleotide sequence ID" value="NZ_CP036272.1"/>
</dbReference>
<dbReference type="GO" id="GO:0005829">
    <property type="term" value="C:cytosol"/>
    <property type="evidence" value="ECO:0007669"/>
    <property type="project" value="TreeGrafter"/>
</dbReference>
<dbReference type="GO" id="GO:0045820">
    <property type="term" value="P:negative regulation of glycolytic process"/>
    <property type="evidence" value="ECO:0007669"/>
    <property type="project" value="TreeGrafter"/>
</dbReference>
<dbReference type="InterPro" id="IPR029033">
    <property type="entry name" value="His_PPase_superfam"/>
</dbReference>
<dbReference type="PANTHER" id="PTHR46517:SF1">
    <property type="entry name" value="FRUCTOSE-2,6-BISPHOSPHATASE TIGAR"/>
    <property type="match status" value="1"/>
</dbReference>
<dbReference type="InterPro" id="IPR051695">
    <property type="entry name" value="Phosphoglycerate_Mutase"/>
</dbReference>
<dbReference type="OrthoDB" id="9781415at2"/>
<dbReference type="SUPFAM" id="SSF53254">
    <property type="entry name" value="Phosphoglycerate mutase-like"/>
    <property type="match status" value="1"/>
</dbReference>
<evidence type="ECO:0000256" key="1">
    <source>
        <dbReference type="ARBA" id="ARBA00022801"/>
    </source>
</evidence>
<dbReference type="InterPro" id="IPR013078">
    <property type="entry name" value="His_Pase_superF_clade-1"/>
</dbReference>
<accession>A0A517SZP5</accession>
<dbReference type="GO" id="GO:0043456">
    <property type="term" value="P:regulation of pentose-phosphate shunt"/>
    <property type="evidence" value="ECO:0007669"/>
    <property type="project" value="TreeGrafter"/>
</dbReference>
<dbReference type="Gene3D" id="3.40.50.1240">
    <property type="entry name" value="Phosphoglycerate mutase-like"/>
    <property type="match status" value="1"/>
</dbReference>
<proteinExistence type="predicted"/>
<dbReference type="Pfam" id="PF00300">
    <property type="entry name" value="His_Phos_1"/>
    <property type="match status" value="1"/>
</dbReference>
<name>A0A517SZP5_9BACT</name>
<gene>
    <name evidence="2" type="primary">pspA_2</name>
    <name evidence="2" type="ORF">SV7mr_41550</name>
</gene>
<dbReference type="Proteomes" id="UP000315003">
    <property type="component" value="Chromosome"/>
</dbReference>
<organism evidence="2 3">
    <name type="scientific">Stieleria bergensis</name>
    <dbReference type="NCBI Taxonomy" id="2528025"/>
    <lineage>
        <taxon>Bacteria</taxon>
        <taxon>Pseudomonadati</taxon>
        <taxon>Planctomycetota</taxon>
        <taxon>Planctomycetia</taxon>
        <taxon>Pirellulales</taxon>
        <taxon>Pirellulaceae</taxon>
        <taxon>Stieleria</taxon>
    </lineage>
</organism>
<dbReference type="EC" id="3.1.3.3" evidence="2"/>
<evidence type="ECO:0000313" key="3">
    <source>
        <dbReference type="Proteomes" id="UP000315003"/>
    </source>
</evidence>
<dbReference type="GO" id="GO:0004331">
    <property type="term" value="F:fructose-2,6-bisphosphate 2-phosphatase activity"/>
    <property type="evidence" value="ECO:0007669"/>
    <property type="project" value="TreeGrafter"/>
</dbReference>
<evidence type="ECO:0000313" key="2">
    <source>
        <dbReference type="EMBL" id="QDT61618.1"/>
    </source>
</evidence>
<reference evidence="2 3" key="1">
    <citation type="submission" date="2019-02" db="EMBL/GenBank/DDBJ databases">
        <title>Deep-cultivation of Planctomycetes and their phenomic and genomic characterization uncovers novel biology.</title>
        <authorList>
            <person name="Wiegand S."/>
            <person name="Jogler M."/>
            <person name="Boedeker C."/>
            <person name="Pinto D."/>
            <person name="Vollmers J."/>
            <person name="Rivas-Marin E."/>
            <person name="Kohn T."/>
            <person name="Peeters S.H."/>
            <person name="Heuer A."/>
            <person name="Rast P."/>
            <person name="Oberbeckmann S."/>
            <person name="Bunk B."/>
            <person name="Jeske O."/>
            <person name="Meyerdierks A."/>
            <person name="Storesund J.E."/>
            <person name="Kallscheuer N."/>
            <person name="Luecker S."/>
            <person name="Lage O.M."/>
            <person name="Pohl T."/>
            <person name="Merkel B.J."/>
            <person name="Hornburger P."/>
            <person name="Mueller R.-W."/>
            <person name="Bruemmer F."/>
            <person name="Labrenz M."/>
            <person name="Spormann A.M."/>
            <person name="Op den Camp H."/>
            <person name="Overmann J."/>
            <person name="Amann R."/>
            <person name="Jetten M.S.M."/>
            <person name="Mascher T."/>
            <person name="Medema M.H."/>
            <person name="Devos D.P."/>
            <person name="Kaster A.-K."/>
            <person name="Ovreas L."/>
            <person name="Rohde M."/>
            <person name="Galperin M.Y."/>
            <person name="Jogler C."/>
        </authorList>
    </citation>
    <scope>NUCLEOTIDE SEQUENCE [LARGE SCALE GENOMIC DNA]</scope>
    <source>
        <strain evidence="2 3">SV_7m_r</strain>
    </source>
</reference>
<keyword evidence="3" id="KW-1185">Reference proteome</keyword>
<dbReference type="PANTHER" id="PTHR46517">
    <property type="entry name" value="FRUCTOSE-2,6-BISPHOSPHATASE TIGAR"/>
    <property type="match status" value="1"/>
</dbReference>
<keyword evidence="1 2" id="KW-0378">Hydrolase</keyword>
<dbReference type="AlphaFoldDB" id="A0A517SZP5"/>
<protein>
    <submittedName>
        <fullName evidence="2">Phosphoserine phosphatase 1</fullName>
        <ecNumber evidence="2">3.1.3.3</ecNumber>
    </submittedName>
</protein>
<dbReference type="EMBL" id="CP036272">
    <property type="protein sequence ID" value="QDT61618.1"/>
    <property type="molecule type" value="Genomic_DNA"/>
</dbReference>
<sequence>MSSTATLTRLLLVQPGPTEFDEQGRLKGSLDMPLSEAGFAEANAVASQLCDTPITMIYAAPCESAQQTAALIAAAQPQGGRMVKTKVMDAFQNINQGLWHGKLIEEIKRNHPRVYRQGAEHPLECAAPEGESLGDVQNRIQKALKKCLKRARDETVALVVPNPLASMIRSQLTAEPMPSVWNHCTDTAKWEVVQTEL</sequence>